<keyword evidence="2" id="KW-1185">Reference proteome</keyword>
<dbReference type="AlphaFoldDB" id="A0A934MNR7"/>
<organism evidence="1 2">
    <name type="scientific">Paenibacillus roseus</name>
    <dbReference type="NCBI Taxonomy" id="2798579"/>
    <lineage>
        <taxon>Bacteria</taxon>
        <taxon>Bacillati</taxon>
        <taxon>Bacillota</taxon>
        <taxon>Bacilli</taxon>
        <taxon>Bacillales</taxon>
        <taxon>Paenibacillaceae</taxon>
        <taxon>Paenibacillus</taxon>
    </lineage>
</organism>
<dbReference type="PANTHER" id="PTHR11669:SF8">
    <property type="entry name" value="DNA POLYMERASE III SUBUNIT DELTA"/>
    <property type="match status" value="1"/>
</dbReference>
<dbReference type="GO" id="GO:0006261">
    <property type="term" value="P:DNA-templated DNA replication"/>
    <property type="evidence" value="ECO:0007669"/>
    <property type="project" value="TreeGrafter"/>
</dbReference>
<dbReference type="Gene3D" id="3.40.50.300">
    <property type="entry name" value="P-loop containing nucleotide triphosphate hydrolases"/>
    <property type="match status" value="1"/>
</dbReference>
<dbReference type="RefSeq" id="WP_199018848.1">
    <property type="nucleotide sequence ID" value="NZ_JAELUP010000023.1"/>
</dbReference>
<dbReference type="EC" id="2.7.7.7" evidence="1"/>
<evidence type="ECO:0000313" key="1">
    <source>
        <dbReference type="EMBL" id="MBJ6361301.1"/>
    </source>
</evidence>
<dbReference type="InterPro" id="IPR050238">
    <property type="entry name" value="DNA_Rep/Repair_Clamp_Loader"/>
</dbReference>
<dbReference type="Pfam" id="PF13177">
    <property type="entry name" value="DNA_pol3_delta2"/>
    <property type="match status" value="1"/>
</dbReference>
<dbReference type="InterPro" id="IPR027417">
    <property type="entry name" value="P-loop_NTPase"/>
</dbReference>
<dbReference type="GO" id="GO:0008408">
    <property type="term" value="F:3'-5' exonuclease activity"/>
    <property type="evidence" value="ECO:0007669"/>
    <property type="project" value="InterPro"/>
</dbReference>
<dbReference type="GO" id="GO:0003887">
    <property type="term" value="F:DNA-directed DNA polymerase activity"/>
    <property type="evidence" value="ECO:0007669"/>
    <property type="project" value="UniProtKB-EC"/>
</dbReference>
<proteinExistence type="predicted"/>
<comment type="caution">
    <text evidence="1">The sequence shown here is derived from an EMBL/GenBank/DDBJ whole genome shotgun (WGS) entry which is preliminary data.</text>
</comment>
<keyword evidence="1" id="KW-0808">Transferase</keyword>
<dbReference type="SUPFAM" id="SSF52540">
    <property type="entry name" value="P-loop containing nucleoside triphosphate hydrolases"/>
    <property type="match status" value="1"/>
</dbReference>
<dbReference type="EMBL" id="JAELUP010000023">
    <property type="protein sequence ID" value="MBJ6361301.1"/>
    <property type="molecule type" value="Genomic_DNA"/>
</dbReference>
<keyword evidence="1" id="KW-0548">Nucleotidyltransferase</keyword>
<gene>
    <name evidence="1" type="primary">holB</name>
    <name evidence="1" type="ORF">JFN88_08260</name>
</gene>
<dbReference type="InterPro" id="IPR004622">
    <property type="entry name" value="DNA_pol_HolB"/>
</dbReference>
<evidence type="ECO:0000313" key="2">
    <source>
        <dbReference type="Proteomes" id="UP000640274"/>
    </source>
</evidence>
<reference evidence="1" key="1">
    <citation type="submission" date="2020-12" db="EMBL/GenBank/DDBJ databases">
        <authorList>
            <person name="Huq M.A."/>
        </authorList>
    </citation>
    <scope>NUCLEOTIDE SEQUENCE</scope>
    <source>
        <strain evidence="1">MAHUQ-46</strain>
    </source>
</reference>
<dbReference type="Proteomes" id="UP000640274">
    <property type="component" value="Unassembled WGS sequence"/>
</dbReference>
<dbReference type="NCBIfam" id="TIGR00678">
    <property type="entry name" value="holB"/>
    <property type="match status" value="1"/>
</dbReference>
<sequence length="329" mass="36576">MSFQTIVGQENAKRILQQALQRNSVSHAYLFSGPLGTGRRAAAMAFAKALFCEEQGSDACGNCLSCRKFEHGNQPNLLHIAPDGATIKIDQIRQLQRELSYRSQGEGRKVYIMEGAEKLTVQAANSMLKFLEEPASPVVALLLTDNGQAVLPTIRSRTQLVPFYPVAPADMREALIGEGHPAMLVHVAVHLASGLDACREIIQQEGFAETRNVVIQLGKESLIKYTAAMVTLSQAIFKSGSTQQPEQLMSMLLLWYKDMIHFQAGREDAIVYVDQLDWIRNHAFTRSVEGWVFCMESTLEASKRIRAHVTPQLAFEQFLVNLQEGKSLV</sequence>
<protein>
    <submittedName>
        <fullName evidence="1">DNA polymerase III subunit delta</fullName>
        <ecNumber evidence="1">2.7.7.7</ecNumber>
    </submittedName>
</protein>
<dbReference type="FunFam" id="3.40.50.300:FF:001255">
    <property type="entry name" value="DNA polymerase III subunit delta"/>
    <property type="match status" value="1"/>
</dbReference>
<accession>A0A934MNR7</accession>
<dbReference type="PANTHER" id="PTHR11669">
    <property type="entry name" value="REPLICATION FACTOR C / DNA POLYMERASE III GAMMA-TAU SUBUNIT"/>
    <property type="match status" value="1"/>
</dbReference>
<name>A0A934MNR7_9BACL</name>